<dbReference type="GO" id="GO:0006506">
    <property type="term" value="P:GPI anchor biosynthetic process"/>
    <property type="evidence" value="ECO:0007669"/>
    <property type="project" value="TreeGrafter"/>
</dbReference>
<feature type="domain" description="Endonuclease/exonuclease/phosphatase" evidence="2">
    <location>
        <begin position="191"/>
        <end position="406"/>
    </location>
</feature>
<feature type="region of interest" description="Disordered" evidence="1">
    <location>
        <begin position="14"/>
        <end position="39"/>
    </location>
</feature>
<dbReference type="PANTHER" id="PTHR14859:SF15">
    <property type="entry name" value="ENDONUCLEASE_EXONUCLEASE_PHOSPHATASE DOMAIN-CONTAINING PROTEIN"/>
    <property type="match status" value="1"/>
</dbReference>
<feature type="region of interest" description="Disordered" evidence="1">
    <location>
        <begin position="421"/>
        <end position="441"/>
    </location>
</feature>
<dbReference type="SUPFAM" id="SSF56219">
    <property type="entry name" value="DNase I-like"/>
    <property type="match status" value="1"/>
</dbReference>
<organism evidence="3 4">
    <name type="scientific">Aurantimonas coralicida</name>
    <dbReference type="NCBI Taxonomy" id="182270"/>
    <lineage>
        <taxon>Bacteria</taxon>
        <taxon>Pseudomonadati</taxon>
        <taxon>Pseudomonadota</taxon>
        <taxon>Alphaproteobacteria</taxon>
        <taxon>Hyphomicrobiales</taxon>
        <taxon>Aurantimonadaceae</taxon>
        <taxon>Aurantimonas</taxon>
    </lineage>
</organism>
<dbReference type="PANTHER" id="PTHR14859">
    <property type="entry name" value="CALCOFLUOR WHITE HYPERSENSITIVE PROTEIN PRECURSOR"/>
    <property type="match status" value="1"/>
</dbReference>
<evidence type="ECO:0000313" key="4">
    <source>
        <dbReference type="Proteomes" id="UP000885680"/>
    </source>
</evidence>
<evidence type="ECO:0000259" key="2">
    <source>
        <dbReference type="Pfam" id="PF03372"/>
    </source>
</evidence>
<dbReference type="Proteomes" id="UP000885680">
    <property type="component" value="Unassembled WGS sequence"/>
</dbReference>
<dbReference type="InterPro" id="IPR005135">
    <property type="entry name" value="Endo/exonuclease/phosphatase"/>
</dbReference>
<name>A0A9C9NJ08_9HYPH</name>
<evidence type="ECO:0000256" key="1">
    <source>
        <dbReference type="SAM" id="MobiDB-lite"/>
    </source>
</evidence>
<comment type="caution">
    <text evidence="3">The sequence shown here is derived from an EMBL/GenBank/DDBJ whole genome shotgun (WGS) entry which is preliminary data.</text>
</comment>
<protein>
    <recommendedName>
        <fullName evidence="2">Endonuclease/exonuclease/phosphatase domain-containing protein</fullName>
    </recommendedName>
</protein>
<dbReference type="Gene3D" id="3.60.10.10">
    <property type="entry name" value="Endonuclease/exonuclease/phosphatase"/>
    <property type="match status" value="1"/>
</dbReference>
<dbReference type="GO" id="GO:0003824">
    <property type="term" value="F:catalytic activity"/>
    <property type="evidence" value="ECO:0007669"/>
    <property type="project" value="InterPro"/>
</dbReference>
<reference evidence="3" key="1">
    <citation type="journal article" date="2020" name="mSystems">
        <title>Genome- and Community-Level Interaction Insights into Carbon Utilization and Element Cycling Functions of Hydrothermarchaeota in Hydrothermal Sediment.</title>
        <authorList>
            <person name="Zhou Z."/>
            <person name="Liu Y."/>
            <person name="Xu W."/>
            <person name="Pan J."/>
            <person name="Luo Z.H."/>
            <person name="Li M."/>
        </authorList>
    </citation>
    <scope>NUCLEOTIDE SEQUENCE</scope>
    <source>
        <strain evidence="3">HyVt-347</strain>
    </source>
</reference>
<dbReference type="AlphaFoldDB" id="A0A9C9NJ08"/>
<dbReference type="InterPro" id="IPR051916">
    <property type="entry name" value="GPI-anchor_lipid_remodeler"/>
</dbReference>
<dbReference type="Pfam" id="PF03372">
    <property type="entry name" value="Exo_endo_phos"/>
    <property type="match status" value="1"/>
</dbReference>
<gene>
    <name evidence="3" type="ORF">ENH89_19330</name>
</gene>
<proteinExistence type="predicted"/>
<dbReference type="InterPro" id="IPR036691">
    <property type="entry name" value="Endo/exonu/phosph_ase_sf"/>
</dbReference>
<evidence type="ECO:0000313" key="3">
    <source>
        <dbReference type="EMBL" id="HEU02426.1"/>
    </source>
</evidence>
<accession>A0A9C9NJ08</accession>
<dbReference type="GO" id="GO:0016020">
    <property type="term" value="C:membrane"/>
    <property type="evidence" value="ECO:0007669"/>
    <property type="project" value="GOC"/>
</dbReference>
<sequence>MIVALDPAVHSHSPYRSVLRLPTPPKSEPRPRCICRSPPRSREPIHHKIKILWVPQSPSLPRAQGASDPDLSRSTGPFRLAVYPGCAGCAPRRSPRRQACGAAGRIGRKCRQEDPWRRLEPSNHQAVTTCARYLTGWHGGMDVSEVQRLFHAMATDSGISSVALVLTCLVLHVWRPAGTQCDEVTMRIRVASYNIRKAIGRDARRDPERILDLVASLDADIVALQEADYRFNQRRAIFDAAKIHERTGLRLAALDHDEPGLGWHGNVVLVGDRIDVRQTRCLELPGLEPRGAVLADLTAGEFPLRMIATHLGLLARYRYRQSRALLAAVELDAKRAAIIVGDFNGWGRTPNSLSLFEKEMSLTPTGPSYPSRRPLTPLDRIYHNDRLALTDCAVIADRLARIASDHLPIWAEFEISGDRNPLSTGQTALGPEMSGIGDEAT</sequence>
<dbReference type="EMBL" id="DRGN01000279">
    <property type="protein sequence ID" value="HEU02426.1"/>
    <property type="molecule type" value="Genomic_DNA"/>
</dbReference>